<feature type="domain" description="PDZ" evidence="2">
    <location>
        <begin position="536"/>
        <end position="600"/>
    </location>
</feature>
<sequence>MRAVLLLASALIAAPALAQRSLPQPLPIVDAIPAARDTPFPGTIKLHVDVTDTQRGVLRVAETIPVPAELAGKRMALLFPKWLPGKHAPRGEIEKLAGLEISAGGKPLMWKRDPLDVFAFWVEVPAGATALDVRFDFLSATDGPQGRIVVTSDMLNLQPNSVSLYPAGWFTRQIPVELSVTWPDGWQAGSAMREARRDGNRITYQVTDYEALVDSPFFAGRHFAKWDLGQNVTLNVVADEARFLKASDEQIGKHKALVSQAIKLFGTRQFDHYDLLLSLTEKMGGIGLEHHRSSENGVDTGYFTDWERGPGRRNLLPHEFTHSWNGKHRRGADLVTPDFRTPMRNSMLWVYEGQTQFWGYVLQARSGLVSVAETIDQIAGIAATLDNRPARGWRSLDDTTNDPIITPRAPKGWLSFQRSEDYYAEGMLVWLEVDGIIRRESKGLKSLDDFARRFFGTGDGDWGVKPYDFNGLVADLNAVQPYDWAGLLTTRLTEKASGAPLKGLEMLGWKLVYQDKPSSAFTDANRRHVNLMFSGGLLLGTNGKVEQVLWGSAAFDAGLVVGDMIIAVNEIPYSDDALRAAVTAAKGGTAPIRLLVKTDDRVRSVDWAWNGGLRYPRLERLAPLDAKNPTGLERLLTAK</sequence>
<proteinExistence type="predicted"/>
<dbReference type="PROSITE" id="PS50106">
    <property type="entry name" value="PDZ"/>
    <property type="match status" value="1"/>
</dbReference>
<evidence type="ECO:0000259" key="2">
    <source>
        <dbReference type="PROSITE" id="PS50106"/>
    </source>
</evidence>
<feature type="signal peptide" evidence="1">
    <location>
        <begin position="1"/>
        <end position="18"/>
    </location>
</feature>
<dbReference type="InterPro" id="IPR040756">
    <property type="entry name" value="Peptidase_M61_N"/>
</dbReference>
<dbReference type="EMBL" id="NOXT01000048">
    <property type="protein sequence ID" value="OYQ36306.1"/>
    <property type="molecule type" value="Genomic_DNA"/>
</dbReference>
<accession>A0A255Z4B8</accession>
<protein>
    <submittedName>
        <fullName evidence="3">Peptidase M61</fullName>
    </submittedName>
</protein>
<dbReference type="Pfam" id="PF17899">
    <property type="entry name" value="Peptidase_M61_N"/>
    <property type="match status" value="1"/>
</dbReference>
<gene>
    <name evidence="3" type="ORF">CHU93_01125</name>
</gene>
<dbReference type="OrthoDB" id="9778516at2"/>
<keyword evidence="1" id="KW-0732">Signal</keyword>
<dbReference type="SMART" id="SM00228">
    <property type="entry name" value="PDZ"/>
    <property type="match status" value="1"/>
</dbReference>
<comment type="caution">
    <text evidence="3">The sequence shown here is derived from an EMBL/GenBank/DDBJ whole genome shotgun (WGS) entry which is preliminary data.</text>
</comment>
<dbReference type="RefSeq" id="WP_094472381.1">
    <property type="nucleotide sequence ID" value="NZ_NOXT01000048.1"/>
</dbReference>
<evidence type="ECO:0000313" key="4">
    <source>
        <dbReference type="Proteomes" id="UP000216991"/>
    </source>
</evidence>
<dbReference type="SUPFAM" id="SSF50156">
    <property type="entry name" value="PDZ domain-like"/>
    <property type="match status" value="1"/>
</dbReference>
<keyword evidence="4" id="KW-1185">Reference proteome</keyword>
<organism evidence="3 4">
    <name type="scientific">Sandarakinorhabdus cyanobacteriorum</name>
    <dbReference type="NCBI Taxonomy" id="1981098"/>
    <lineage>
        <taxon>Bacteria</taxon>
        <taxon>Pseudomonadati</taxon>
        <taxon>Pseudomonadota</taxon>
        <taxon>Alphaproteobacteria</taxon>
        <taxon>Sphingomonadales</taxon>
        <taxon>Sphingosinicellaceae</taxon>
        <taxon>Sandarakinorhabdus</taxon>
    </lineage>
</organism>
<evidence type="ECO:0000256" key="1">
    <source>
        <dbReference type="SAM" id="SignalP"/>
    </source>
</evidence>
<dbReference type="Gene3D" id="2.30.42.10">
    <property type="match status" value="1"/>
</dbReference>
<dbReference type="AlphaFoldDB" id="A0A255Z4B8"/>
<dbReference type="InterPro" id="IPR036034">
    <property type="entry name" value="PDZ_sf"/>
</dbReference>
<name>A0A255Z4B8_9SPHN</name>
<dbReference type="InterPro" id="IPR024191">
    <property type="entry name" value="Peptidase_M61"/>
</dbReference>
<dbReference type="InterPro" id="IPR007963">
    <property type="entry name" value="Peptidase_M61_catalytic"/>
</dbReference>
<dbReference type="Gene3D" id="2.60.40.3650">
    <property type="match status" value="1"/>
</dbReference>
<evidence type="ECO:0000313" key="3">
    <source>
        <dbReference type="EMBL" id="OYQ36306.1"/>
    </source>
</evidence>
<dbReference type="Proteomes" id="UP000216991">
    <property type="component" value="Unassembled WGS sequence"/>
</dbReference>
<dbReference type="PIRSF" id="PIRSF016493">
    <property type="entry name" value="Glycyl_aminpptds"/>
    <property type="match status" value="1"/>
</dbReference>
<dbReference type="Pfam" id="PF05299">
    <property type="entry name" value="Peptidase_M61"/>
    <property type="match status" value="1"/>
</dbReference>
<dbReference type="InterPro" id="IPR027268">
    <property type="entry name" value="Peptidase_M4/M1_CTD_sf"/>
</dbReference>
<feature type="chain" id="PRO_5012400576" evidence="1">
    <location>
        <begin position="19"/>
        <end position="639"/>
    </location>
</feature>
<dbReference type="InterPro" id="IPR001478">
    <property type="entry name" value="PDZ"/>
</dbReference>
<dbReference type="Gene3D" id="1.10.390.10">
    <property type="entry name" value="Neutral Protease Domain 2"/>
    <property type="match status" value="1"/>
</dbReference>
<reference evidence="3 4" key="1">
    <citation type="submission" date="2017-07" db="EMBL/GenBank/DDBJ databases">
        <title>Sandarakinorhabdus cyanobacteriorum sp. nov., a novel bacterium isolated from cyanobacterial aggregates in a eutrophic lake.</title>
        <authorList>
            <person name="Cai H."/>
        </authorList>
    </citation>
    <scope>NUCLEOTIDE SEQUENCE [LARGE SCALE GENOMIC DNA]</scope>
    <source>
        <strain evidence="3 4">TH057</strain>
    </source>
</reference>